<dbReference type="RefSeq" id="XP_013170696.1">
    <property type="nucleotide sequence ID" value="XM_013315242.1"/>
</dbReference>
<feature type="chain" id="PRO_5042575675" evidence="2">
    <location>
        <begin position="16"/>
        <end position="337"/>
    </location>
</feature>
<evidence type="ECO:0000256" key="1">
    <source>
        <dbReference type="SAM" id="Phobius"/>
    </source>
</evidence>
<gene>
    <name evidence="3" type="primary">LOC106120067</name>
</gene>
<organism evidence="3">
    <name type="scientific">Papilio xuthus</name>
    <name type="common">Asian swallowtail butterfly</name>
    <dbReference type="NCBI Taxonomy" id="66420"/>
    <lineage>
        <taxon>Eukaryota</taxon>
        <taxon>Metazoa</taxon>
        <taxon>Ecdysozoa</taxon>
        <taxon>Arthropoda</taxon>
        <taxon>Hexapoda</taxon>
        <taxon>Insecta</taxon>
        <taxon>Pterygota</taxon>
        <taxon>Neoptera</taxon>
        <taxon>Endopterygota</taxon>
        <taxon>Lepidoptera</taxon>
        <taxon>Glossata</taxon>
        <taxon>Ditrysia</taxon>
        <taxon>Papilionoidea</taxon>
        <taxon>Papilionidae</taxon>
        <taxon>Papilioninae</taxon>
        <taxon>Papilio</taxon>
    </lineage>
</organism>
<dbReference type="KEGG" id="pxu:106120067"/>
<name>A0AAJ6ZE24_PAPXU</name>
<dbReference type="GeneID" id="106120067"/>
<sequence length="337" mass="39417">MIVFILLPLLVATEWVEITQNYRKEYKPTRYDYTTSKNIYSNQSIVEHQWSKGHVHRINNPNDKRIRTNERIQGNTKRNPYREDFISTEKLERTDIKDQETISQHHYGNQTKMNQRIDNVSRNKQESVTKVFETINYDRPDAKENKLNLNSTIKSFKNVIKKESVGNIKENIHENATTPCPDFTNKDYKNNSTKKNLSNEDEIKTKTNPMETLIKFLKVVSQTIKHGTRRTFKSKIRYLEDLRDTLMANIEARIDSAFPDEADDRRRRRAARLESRGHVEFPSSESALMTISFLTFAVFLIKLVLQVIHTYKAKTMMVTPAVVATVGRTVFKKSTHN</sequence>
<keyword evidence="1" id="KW-1133">Transmembrane helix</keyword>
<accession>A0AAJ6ZE24</accession>
<keyword evidence="1" id="KW-0812">Transmembrane</keyword>
<proteinExistence type="predicted"/>
<keyword evidence="1" id="KW-0472">Membrane</keyword>
<protein>
    <submittedName>
        <fullName evidence="3">Uncharacterized protein LOC106120067</fullName>
    </submittedName>
</protein>
<evidence type="ECO:0000256" key="2">
    <source>
        <dbReference type="SAM" id="SignalP"/>
    </source>
</evidence>
<dbReference type="AlphaFoldDB" id="A0AAJ6ZE24"/>
<evidence type="ECO:0000313" key="3">
    <source>
        <dbReference type="RefSeq" id="XP_013170696.1"/>
    </source>
</evidence>
<reference evidence="3" key="1">
    <citation type="submission" date="2025-08" db="UniProtKB">
        <authorList>
            <consortium name="RefSeq"/>
        </authorList>
    </citation>
    <scope>IDENTIFICATION</scope>
</reference>
<keyword evidence="2" id="KW-0732">Signal</keyword>
<feature type="transmembrane region" description="Helical" evidence="1">
    <location>
        <begin position="287"/>
        <end position="308"/>
    </location>
</feature>
<dbReference type="Proteomes" id="UP000694872">
    <property type="component" value="Unplaced"/>
</dbReference>
<feature type="signal peptide" evidence="2">
    <location>
        <begin position="1"/>
        <end position="15"/>
    </location>
</feature>